<dbReference type="Gene3D" id="3.10.10.10">
    <property type="entry name" value="HIV Type 1 Reverse Transcriptase, subunit A, domain 1"/>
    <property type="match status" value="1"/>
</dbReference>
<gene>
    <name evidence="1" type="ORF">E6C27_scaffold174G001300</name>
</gene>
<dbReference type="Proteomes" id="UP000321393">
    <property type="component" value="Unassembled WGS sequence"/>
</dbReference>
<dbReference type="InterPro" id="IPR043502">
    <property type="entry name" value="DNA/RNA_pol_sf"/>
</dbReference>
<evidence type="ECO:0000313" key="1">
    <source>
        <dbReference type="EMBL" id="KAA0051587.1"/>
    </source>
</evidence>
<organism evidence="1 2">
    <name type="scientific">Cucumis melo var. makuwa</name>
    <name type="common">Oriental melon</name>
    <dbReference type="NCBI Taxonomy" id="1194695"/>
    <lineage>
        <taxon>Eukaryota</taxon>
        <taxon>Viridiplantae</taxon>
        <taxon>Streptophyta</taxon>
        <taxon>Embryophyta</taxon>
        <taxon>Tracheophyta</taxon>
        <taxon>Spermatophyta</taxon>
        <taxon>Magnoliopsida</taxon>
        <taxon>eudicotyledons</taxon>
        <taxon>Gunneridae</taxon>
        <taxon>Pentapetalae</taxon>
        <taxon>rosids</taxon>
        <taxon>fabids</taxon>
        <taxon>Cucurbitales</taxon>
        <taxon>Cucurbitaceae</taxon>
        <taxon>Benincaseae</taxon>
        <taxon>Cucumis</taxon>
    </lineage>
</organism>
<sequence>MPGLDPKVAVHHLAIKPGYRPIKQAQRRFRPELIPQIEVEVNKLIEAGFIREVKYPTWIANIVPVRKKNGSFVFV</sequence>
<dbReference type="AlphaFoldDB" id="A0A5A7UB36"/>
<protein>
    <submittedName>
        <fullName evidence="1">Uncharacterized protein</fullName>
    </submittedName>
</protein>
<comment type="caution">
    <text evidence="1">The sequence shown here is derived from an EMBL/GenBank/DDBJ whole genome shotgun (WGS) entry which is preliminary data.</text>
</comment>
<dbReference type="InterPro" id="IPR053134">
    <property type="entry name" value="RNA-dir_DNA_polymerase"/>
</dbReference>
<evidence type="ECO:0000313" key="2">
    <source>
        <dbReference type="Proteomes" id="UP000321393"/>
    </source>
</evidence>
<name>A0A5A7UB36_CUCMM</name>
<dbReference type="PANTHER" id="PTHR24559:SF439">
    <property type="entry name" value="RETROTRANSPOSON, UNCLASSIFIED-LIKE PROTEIN"/>
    <property type="match status" value="1"/>
</dbReference>
<dbReference type="SUPFAM" id="SSF56672">
    <property type="entry name" value="DNA/RNA polymerases"/>
    <property type="match status" value="1"/>
</dbReference>
<dbReference type="PANTHER" id="PTHR24559">
    <property type="entry name" value="TRANSPOSON TY3-I GAG-POL POLYPROTEIN"/>
    <property type="match status" value="1"/>
</dbReference>
<dbReference type="EMBL" id="SSTE01011259">
    <property type="protein sequence ID" value="KAA0051587.1"/>
    <property type="molecule type" value="Genomic_DNA"/>
</dbReference>
<reference evidence="1 2" key="1">
    <citation type="submission" date="2019-08" db="EMBL/GenBank/DDBJ databases">
        <title>Draft genome sequences of two oriental melons (Cucumis melo L. var makuwa).</title>
        <authorList>
            <person name="Kwon S.-Y."/>
        </authorList>
    </citation>
    <scope>NUCLEOTIDE SEQUENCE [LARGE SCALE GENOMIC DNA]</scope>
    <source>
        <strain evidence="2">cv. SW 3</strain>
        <tissue evidence="1">Leaf</tissue>
    </source>
</reference>
<accession>A0A5A7UB36</accession>
<dbReference type="OrthoDB" id="1303669at2759"/>
<proteinExistence type="predicted"/>